<evidence type="ECO:0000256" key="1">
    <source>
        <dbReference type="ARBA" id="ARBA00000423"/>
    </source>
</evidence>
<evidence type="ECO:0000256" key="7">
    <source>
        <dbReference type="ARBA" id="ARBA00025347"/>
    </source>
</evidence>
<evidence type="ECO:0000256" key="10">
    <source>
        <dbReference type="PIRSR" id="PIRSR005700-1"/>
    </source>
</evidence>
<comment type="function">
    <text evidence="7">The normal physiological role of the enzyme is unknown, but it is not essential for the viability of yeast cells. Has aminopeptidase activity, shortening substrate peptides sequentially by 1 amino acid. Has bleomycin hydrolase activity, which can protect the cell from the toxic effects of bleomycin. Has homocysteine-thiolactonase activity, protecting the cell against homocysteine toxicity. Acts as a repressor in the GAL4 regulatory system, but this does not require either the peptidase or nucleic acid-binding activities.</text>
</comment>
<comment type="function">
    <text evidence="9">Has aminopeptidase activity, shortening substrate peptides sequentially by 1 amino acid. Has bleomycin hydrolase activity, which can protect the cell from the toxic effects of bleomycin. Has homocysteine-thiolactonase activity, protecting the cell against homocysteine toxicity.</text>
</comment>
<dbReference type="SUPFAM" id="SSF54001">
    <property type="entry name" value="Cysteine proteinases"/>
    <property type="match status" value="1"/>
</dbReference>
<dbReference type="CDD" id="cd00585">
    <property type="entry name" value="Peptidase_C1B"/>
    <property type="match status" value="1"/>
</dbReference>
<evidence type="ECO:0000313" key="13">
    <source>
        <dbReference type="Proteomes" id="UP001202479"/>
    </source>
</evidence>
<dbReference type="InterPro" id="IPR000169">
    <property type="entry name" value="Pept_cys_AS"/>
</dbReference>
<dbReference type="InterPro" id="IPR038765">
    <property type="entry name" value="Papain-like_cys_pep_sf"/>
</dbReference>
<dbReference type="Pfam" id="PF03051">
    <property type="entry name" value="Peptidase_C1_2"/>
    <property type="match status" value="1"/>
</dbReference>
<reference evidence="12" key="1">
    <citation type="journal article" date="2022" name="DNA Res.">
        <title>Genome analysis of five recently described species of the CUG-Ser clade uncovers Candida theae as a new hybrid lineage with pathogenic potential in the Candida parapsilosis species complex.</title>
        <authorList>
            <person name="Mixao V."/>
            <person name="Del Olmo V."/>
            <person name="Hegedusova E."/>
            <person name="Saus E."/>
            <person name="Pryszcz L."/>
            <person name="Cillingova A."/>
            <person name="Nosek J."/>
            <person name="Gabaldon T."/>
        </authorList>
    </citation>
    <scope>NUCLEOTIDE SEQUENCE</scope>
    <source>
        <strain evidence="12">CBS 10844</strain>
    </source>
</reference>
<feature type="active site" evidence="10">
    <location>
        <position position="118"/>
    </location>
</feature>
<feature type="region of interest" description="Disordered" evidence="11">
    <location>
        <begin position="1"/>
        <end position="21"/>
    </location>
</feature>
<feature type="compositionally biased region" description="Basic and acidic residues" evidence="11">
    <location>
        <begin position="7"/>
        <end position="19"/>
    </location>
</feature>
<dbReference type="GO" id="GO:0005739">
    <property type="term" value="C:mitochondrion"/>
    <property type="evidence" value="ECO:0007669"/>
    <property type="project" value="UniProtKB-SubCell"/>
</dbReference>
<evidence type="ECO:0000256" key="11">
    <source>
        <dbReference type="SAM" id="MobiDB-lite"/>
    </source>
</evidence>
<evidence type="ECO:0000256" key="5">
    <source>
        <dbReference type="ARBA" id="ARBA00022801"/>
    </source>
</evidence>
<dbReference type="RefSeq" id="XP_049179361.1">
    <property type="nucleotide sequence ID" value="XM_049324883.1"/>
</dbReference>
<keyword evidence="9" id="KW-0963">Cytoplasm</keyword>
<evidence type="ECO:0000256" key="2">
    <source>
        <dbReference type="ARBA" id="ARBA00012465"/>
    </source>
</evidence>
<dbReference type="Proteomes" id="UP001202479">
    <property type="component" value="Unassembled WGS sequence"/>
</dbReference>
<dbReference type="GO" id="GO:0004197">
    <property type="term" value="F:cysteine-type endopeptidase activity"/>
    <property type="evidence" value="ECO:0007669"/>
    <property type="project" value="UniProtKB-EC"/>
</dbReference>
<keyword evidence="4 9" id="KW-0645">Protease</keyword>
<comment type="catalytic activity">
    <reaction evidence="1 9">
        <text>Inactivates bleomycin B2 (a cytotoxic glycometallopeptide) by hydrolysis of a carboxyamide bond of beta-aminoalanine, but also shows general aminopeptidase activity. The specificity varies somewhat with source, but amino acid arylamides of Met, Leu and Ala are preferred.</text>
        <dbReference type="EC" id="3.4.22.40"/>
    </reaction>
</comment>
<dbReference type="PROSITE" id="PS00639">
    <property type="entry name" value="THIOL_PROTEASE_HIS"/>
    <property type="match status" value="1"/>
</dbReference>
<dbReference type="PANTHER" id="PTHR10363">
    <property type="entry name" value="BLEOMYCIN HYDROLASE"/>
    <property type="match status" value="1"/>
</dbReference>
<keyword evidence="9" id="KW-0496">Mitochondrion</keyword>
<dbReference type="PROSITE" id="PS00139">
    <property type="entry name" value="THIOL_PROTEASE_CYS"/>
    <property type="match status" value="1"/>
</dbReference>
<dbReference type="InterPro" id="IPR004134">
    <property type="entry name" value="Peptidase_C1B"/>
</dbReference>
<dbReference type="GO" id="GO:0070005">
    <property type="term" value="F:cysteine-type aminopeptidase activity"/>
    <property type="evidence" value="ECO:0007669"/>
    <property type="project" value="InterPro"/>
</dbReference>
<dbReference type="PANTHER" id="PTHR10363:SF2">
    <property type="entry name" value="BLEOMYCIN HYDROLASE"/>
    <property type="match status" value="1"/>
</dbReference>
<organism evidence="12 13">
    <name type="scientific">Candida oxycetoniae</name>
    <dbReference type="NCBI Taxonomy" id="497107"/>
    <lineage>
        <taxon>Eukaryota</taxon>
        <taxon>Fungi</taxon>
        <taxon>Dikarya</taxon>
        <taxon>Ascomycota</taxon>
        <taxon>Saccharomycotina</taxon>
        <taxon>Pichiomycetes</taxon>
        <taxon>Debaryomycetaceae</taxon>
        <taxon>Candida/Lodderomyces clade</taxon>
        <taxon>Candida</taxon>
    </lineage>
</organism>
<comment type="similarity">
    <text evidence="9">Belongs to the peptidase C1 family.</text>
</comment>
<evidence type="ECO:0000256" key="9">
    <source>
        <dbReference type="PIRNR" id="PIRNR005700"/>
    </source>
</evidence>
<accession>A0AAI9SVQ6</accession>
<dbReference type="PIRSF" id="PIRSF005700">
    <property type="entry name" value="PepC"/>
    <property type="match status" value="1"/>
</dbReference>
<dbReference type="GO" id="GO:0043418">
    <property type="term" value="P:homocysteine catabolic process"/>
    <property type="evidence" value="ECO:0007669"/>
    <property type="project" value="TreeGrafter"/>
</dbReference>
<comment type="caution">
    <text evidence="12">The sequence shown here is derived from an EMBL/GenBank/DDBJ whole genome shotgun (WGS) entry which is preliminary data.</text>
</comment>
<evidence type="ECO:0000256" key="3">
    <source>
        <dbReference type="ARBA" id="ARBA00016900"/>
    </source>
</evidence>
<comment type="subcellular location">
    <subcellularLocation>
        <location evidence="9">Mitochondrion</location>
    </subcellularLocation>
    <subcellularLocation>
        <location evidence="9">Cytoplasm</location>
    </subcellularLocation>
</comment>
<evidence type="ECO:0000256" key="4">
    <source>
        <dbReference type="ARBA" id="ARBA00022670"/>
    </source>
</evidence>
<keyword evidence="5 9" id="KW-0378">Hydrolase</keyword>
<dbReference type="GeneID" id="73381156"/>
<name>A0AAI9SVQ6_9ASCO</name>
<keyword evidence="6 9" id="KW-0788">Thiol protease</keyword>
<evidence type="ECO:0000256" key="8">
    <source>
        <dbReference type="ARBA" id="ARBA00026080"/>
    </source>
</evidence>
<keyword evidence="13" id="KW-1185">Reference proteome</keyword>
<sequence>MQLFRSKPADAQEPERSDTTEVVDEDFSEYFKGIELISTDNDEVNPISSSSLANWESSLLAQPKNILARNVLSQTDIEKVIAKSDQASKLKDRFLFNTTVSTIGSPAFQNNQKSSGRCWIFAASNVFRTSVIKNYSLKEDEFQISQSYLFFYDKLEKANFFLDNIEATAADEPLDSRLTQHLLHDPVGDGGQWDMIINLVNKYGLVPHEVFPDNFQTTKSAGLNKFVTNNLRHYALKLRELVVKGASKSSIKTFKQGAVQEVYKILALTIGIPPKPSDEFVWEFLDKDGKYKHFKTNALDFYKTHVKYDAAAHFSLIHDPRNKYDELYTVDKLNNITGGKPIEYVNTEIEEIKNVAIKMLKDNEPIFFGSDVGKFGDRVTGVLDTTAYDYQSVFDVDSKLDKAQRLEVGASQMTHAMVITGVHIDPSTNKPVRWKIENSWGENSGNKGWYMMTDEWFDEYVYQIVSNKKYVTKKTFDVWKAKEFNVLPYYDPMGSLA</sequence>
<dbReference type="InterPro" id="IPR025660">
    <property type="entry name" value="Pept_his_AS"/>
</dbReference>
<dbReference type="EMBL" id="JAHUZD010000123">
    <property type="protein sequence ID" value="KAI3403614.1"/>
    <property type="molecule type" value="Genomic_DNA"/>
</dbReference>
<evidence type="ECO:0000256" key="6">
    <source>
        <dbReference type="ARBA" id="ARBA00022807"/>
    </source>
</evidence>
<dbReference type="Gene3D" id="3.90.70.10">
    <property type="entry name" value="Cysteine proteinases"/>
    <property type="match status" value="1"/>
</dbReference>
<feature type="active site" evidence="10">
    <location>
        <position position="415"/>
    </location>
</feature>
<gene>
    <name evidence="12" type="ORF">KGF56_003541</name>
</gene>
<dbReference type="EC" id="3.4.22.40" evidence="2 9"/>
<dbReference type="GO" id="GO:0006508">
    <property type="term" value="P:proteolysis"/>
    <property type="evidence" value="ECO:0007669"/>
    <property type="project" value="UniProtKB-KW"/>
</dbReference>
<protein>
    <recommendedName>
        <fullName evidence="3 9">Cysteine proteinase 1, mitochondrial</fullName>
        <ecNumber evidence="2 9">3.4.22.40</ecNumber>
    </recommendedName>
</protein>
<dbReference type="GO" id="GO:0009636">
    <property type="term" value="P:response to toxic substance"/>
    <property type="evidence" value="ECO:0007669"/>
    <property type="project" value="TreeGrafter"/>
</dbReference>
<dbReference type="AlphaFoldDB" id="A0AAI9SVQ6"/>
<evidence type="ECO:0000313" key="12">
    <source>
        <dbReference type="EMBL" id="KAI3403614.1"/>
    </source>
</evidence>
<proteinExistence type="inferred from homology"/>
<feature type="active site" evidence="10">
    <location>
        <position position="438"/>
    </location>
</feature>
<comment type="subunit">
    <text evidence="8">Homohexamer. Binds to nucleic acids. Binds single-stranded DNA and RNA with higher affinity than double-stranded DNA.</text>
</comment>